<keyword evidence="2" id="KW-1185">Reference proteome</keyword>
<reference evidence="1" key="2">
    <citation type="journal article" date="2023" name="Commun. Biol.">
        <title>Intrasexual cuticular hydrocarbon dimorphism in a wasp sheds light on hydrocarbon biosynthesis genes in Hymenoptera.</title>
        <authorList>
            <person name="Moris V.C."/>
            <person name="Podsiadlowski L."/>
            <person name="Martin S."/>
            <person name="Oeyen J.P."/>
            <person name="Donath A."/>
            <person name="Petersen M."/>
            <person name="Wilbrandt J."/>
            <person name="Misof B."/>
            <person name="Liedtke D."/>
            <person name="Thamm M."/>
            <person name="Scheiner R."/>
            <person name="Schmitt T."/>
            <person name="Niehuis O."/>
        </authorList>
    </citation>
    <scope>NUCLEOTIDE SEQUENCE</scope>
    <source>
        <strain evidence="1">GBR_01_08_01A</strain>
    </source>
</reference>
<dbReference type="GO" id="GO:0005881">
    <property type="term" value="C:cytoplasmic microtubule"/>
    <property type="evidence" value="ECO:0007669"/>
    <property type="project" value="TreeGrafter"/>
</dbReference>
<organism evidence="1 2">
    <name type="scientific">Odynerus spinipes</name>
    <dbReference type="NCBI Taxonomy" id="1348599"/>
    <lineage>
        <taxon>Eukaryota</taxon>
        <taxon>Metazoa</taxon>
        <taxon>Ecdysozoa</taxon>
        <taxon>Arthropoda</taxon>
        <taxon>Hexapoda</taxon>
        <taxon>Insecta</taxon>
        <taxon>Pterygota</taxon>
        <taxon>Neoptera</taxon>
        <taxon>Endopterygota</taxon>
        <taxon>Hymenoptera</taxon>
        <taxon>Apocrita</taxon>
        <taxon>Aculeata</taxon>
        <taxon>Vespoidea</taxon>
        <taxon>Vespidae</taxon>
        <taxon>Eumeninae</taxon>
        <taxon>Odynerus</taxon>
    </lineage>
</organism>
<dbReference type="GO" id="GO:0008017">
    <property type="term" value="F:microtubule binding"/>
    <property type="evidence" value="ECO:0007669"/>
    <property type="project" value="InterPro"/>
</dbReference>
<dbReference type="Proteomes" id="UP001258017">
    <property type="component" value="Unassembled WGS sequence"/>
</dbReference>
<evidence type="ECO:0000313" key="1">
    <source>
        <dbReference type="EMBL" id="KAK2581910.1"/>
    </source>
</evidence>
<comment type="caution">
    <text evidence="1">The sequence shown here is derived from an EMBL/GenBank/DDBJ whole genome shotgun (WGS) entry which is preliminary data.</text>
</comment>
<accession>A0AAD9RLE0</accession>
<dbReference type="Pfam" id="PF14924">
    <property type="entry name" value="MAP10_N"/>
    <property type="match status" value="1"/>
</dbReference>
<dbReference type="PANTHER" id="PTHR21831:SF2">
    <property type="entry name" value="MICROTUBULE-ASSOCIATED PROTEIN 10"/>
    <property type="match status" value="1"/>
</dbReference>
<evidence type="ECO:0000313" key="2">
    <source>
        <dbReference type="Proteomes" id="UP001258017"/>
    </source>
</evidence>
<sequence length="363" mass="39307">MEGNHQLFLIEFLIDRVNIPAVRAIYQEMLPVTTCVSFQVLGLPPINIYEEAPVDGCACVSGDTQVFRKGKSCLFALPNNVLQKPVHSFPVIMSVYKKLPPGVLPDVMLIGSHQIQLKNLVNELLSERIFKNGNPCKSIKSTFRITTATGQSVGEVTVFIRVSCFGKKIVTQFQIPHNKKPYLFKGSENSPVFQCKKIPSEIFLPEPVRCNCPVKKSTDGSGEGKTCCAMSKAPKPARPKPVSDMCKQPDWEPRPCCPSRQPAPSSCSSSHQQKKSCAVPPCGVPPCAAPPCASPPPKPAPSCGIPPPPCPSCCTPQPVQDTTCAPCCGVSSPFDSLFKEKPVRKCGCSVKEAQSCDCRRTSC</sequence>
<dbReference type="GO" id="GO:0097431">
    <property type="term" value="C:mitotic spindle pole"/>
    <property type="evidence" value="ECO:0007669"/>
    <property type="project" value="TreeGrafter"/>
</dbReference>
<dbReference type="GO" id="GO:0032467">
    <property type="term" value="P:positive regulation of cytokinesis"/>
    <property type="evidence" value="ECO:0007669"/>
    <property type="project" value="TreeGrafter"/>
</dbReference>
<dbReference type="GO" id="GO:0051256">
    <property type="term" value="P:mitotic spindle midzone assembly"/>
    <property type="evidence" value="ECO:0007669"/>
    <property type="project" value="TreeGrafter"/>
</dbReference>
<name>A0AAD9RLE0_9HYME</name>
<dbReference type="GO" id="GO:1990023">
    <property type="term" value="C:mitotic spindle midzone"/>
    <property type="evidence" value="ECO:0007669"/>
    <property type="project" value="TreeGrafter"/>
</dbReference>
<dbReference type="AlphaFoldDB" id="A0AAD9RLE0"/>
<dbReference type="EMBL" id="JAIFRP010000038">
    <property type="protein sequence ID" value="KAK2581910.1"/>
    <property type="molecule type" value="Genomic_DNA"/>
</dbReference>
<reference evidence="1" key="1">
    <citation type="submission" date="2021-08" db="EMBL/GenBank/DDBJ databases">
        <authorList>
            <person name="Misof B."/>
            <person name="Oliver O."/>
            <person name="Podsiadlowski L."/>
            <person name="Donath A."/>
            <person name="Peters R."/>
            <person name="Mayer C."/>
            <person name="Rust J."/>
            <person name="Gunkel S."/>
            <person name="Lesny P."/>
            <person name="Martin S."/>
            <person name="Oeyen J.P."/>
            <person name="Petersen M."/>
            <person name="Panagiotis P."/>
            <person name="Wilbrandt J."/>
            <person name="Tanja T."/>
        </authorList>
    </citation>
    <scope>NUCLEOTIDE SEQUENCE</scope>
    <source>
        <strain evidence="1">GBR_01_08_01A</strain>
        <tissue evidence="1">Thorax + abdomen</tissue>
    </source>
</reference>
<protein>
    <submittedName>
        <fullName evidence="1">Uncharacterized protein</fullName>
    </submittedName>
</protein>
<dbReference type="GO" id="GO:0005813">
    <property type="term" value="C:centrosome"/>
    <property type="evidence" value="ECO:0007669"/>
    <property type="project" value="TreeGrafter"/>
</dbReference>
<dbReference type="PANTHER" id="PTHR21831">
    <property type="entry name" value="MICROTUBULE-ASSOCIATED PROTEIN 10"/>
    <property type="match status" value="1"/>
</dbReference>
<gene>
    <name evidence="1" type="ORF">KPH14_002366</name>
</gene>
<dbReference type="GO" id="GO:0031122">
    <property type="term" value="P:cytoplasmic microtubule organization"/>
    <property type="evidence" value="ECO:0007669"/>
    <property type="project" value="TreeGrafter"/>
</dbReference>
<proteinExistence type="predicted"/>
<dbReference type="GO" id="GO:0030496">
    <property type="term" value="C:midbody"/>
    <property type="evidence" value="ECO:0007669"/>
    <property type="project" value="TreeGrafter"/>
</dbReference>
<dbReference type="InterPro" id="IPR039302">
    <property type="entry name" value="MAP10"/>
</dbReference>